<dbReference type="EMBL" id="FWFD01000008">
    <property type="protein sequence ID" value="SLM85670.1"/>
    <property type="molecule type" value="Genomic_DNA"/>
</dbReference>
<dbReference type="SUPFAM" id="SSF52777">
    <property type="entry name" value="CoA-dependent acyltransferases"/>
    <property type="match status" value="1"/>
</dbReference>
<dbReference type="Proteomes" id="UP000195918">
    <property type="component" value="Unassembled WGS sequence"/>
</dbReference>
<evidence type="ECO:0000256" key="8">
    <source>
        <dbReference type="ARBA" id="ARBA00023315"/>
    </source>
</evidence>
<keyword evidence="7 10" id="KW-0046">Antibiotic resistance</keyword>
<dbReference type="PROSITE" id="PS00100">
    <property type="entry name" value="CAT"/>
    <property type="match status" value="1"/>
</dbReference>
<feature type="active site" description="Proton acceptor" evidence="9">
    <location>
        <position position="189"/>
    </location>
</feature>
<gene>
    <name evidence="12" type="ORF">FM121_06180</name>
</gene>
<evidence type="ECO:0000256" key="1">
    <source>
        <dbReference type="ARBA" id="ARBA00002150"/>
    </source>
</evidence>
<keyword evidence="8 10" id="KW-0012">Acyltransferase</keyword>
<comment type="similarity">
    <text evidence="2 11">Belongs to the chloramphenicol acetyltransferase family.</text>
</comment>
<evidence type="ECO:0000313" key="12">
    <source>
        <dbReference type="EMBL" id="SLM85670.1"/>
    </source>
</evidence>
<dbReference type="InterPro" id="IPR018372">
    <property type="entry name" value="Chloramphenicol_AcTrfase_AS"/>
</dbReference>
<evidence type="ECO:0000256" key="7">
    <source>
        <dbReference type="ARBA" id="ARBA00023251"/>
    </source>
</evidence>
<proteinExistence type="inferred from homology"/>
<evidence type="ECO:0000256" key="6">
    <source>
        <dbReference type="ARBA" id="ARBA00022679"/>
    </source>
</evidence>
<accession>A0A1X6WN16</accession>
<dbReference type="PIRSF" id="PIRSF000440">
    <property type="entry name" value="CAT"/>
    <property type="match status" value="1"/>
</dbReference>
<dbReference type="Pfam" id="PF00302">
    <property type="entry name" value="CAT"/>
    <property type="match status" value="1"/>
</dbReference>
<evidence type="ECO:0000256" key="11">
    <source>
        <dbReference type="RuleBase" id="RU004156"/>
    </source>
</evidence>
<dbReference type="SMART" id="SM01059">
    <property type="entry name" value="CAT"/>
    <property type="match status" value="1"/>
</dbReference>
<dbReference type="OrthoDB" id="9801766at2"/>
<evidence type="ECO:0000256" key="5">
    <source>
        <dbReference type="ARBA" id="ARBA00020291"/>
    </source>
</evidence>
<dbReference type="GO" id="GO:0008811">
    <property type="term" value="F:chloramphenicol O-acetyltransferase activity"/>
    <property type="evidence" value="ECO:0007669"/>
    <property type="project" value="UniProtKB-EC"/>
</dbReference>
<evidence type="ECO:0000256" key="9">
    <source>
        <dbReference type="PIRSR" id="PIRSR000440-1"/>
    </source>
</evidence>
<dbReference type="InterPro" id="IPR023213">
    <property type="entry name" value="CAT-like_dom_sf"/>
</dbReference>
<keyword evidence="6 10" id="KW-0808">Transferase</keyword>
<dbReference type="EC" id="2.3.1.28" evidence="4 10"/>
<dbReference type="RefSeq" id="WP_086951296.1">
    <property type="nucleotide sequence ID" value="NZ_FWFD01000008.1"/>
</dbReference>
<comment type="catalytic activity">
    <reaction evidence="10">
        <text>chloramphenicol + acetyl-CoA = chloramphenicol 3-acetate + CoA</text>
        <dbReference type="Rhea" id="RHEA:18421"/>
        <dbReference type="ChEBI" id="CHEBI:16730"/>
        <dbReference type="ChEBI" id="CHEBI:17698"/>
        <dbReference type="ChEBI" id="CHEBI:57287"/>
        <dbReference type="ChEBI" id="CHEBI:57288"/>
        <dbReference type="EC" id="2.3.1.28"/>
    </reaction>
</comment>
<sequence>MNYQIINQETWHRKEHFEAFMAQGTRFSLTTKLDVTNFYEAIKKREAKFYPAFIRQVTQVVNEFDCFKVAITEEGQLILWDNLEPNYTISSKVSDNFISVWTKWDVDVEIFQKAYLETVKAYENSKKMAPQLDFPANIVPISMIPWTSFDGFNLSIKHNDNFLGPIITGGKMIEEKEQRLLPVAVQVHHATCDGFHVSRFLTRLQEVLDQF</sequence>
<comment type="subunit">
    <text evidence="3">Homotrimer.</text>
</comment>
<dbReference type="Gene3D" id="3.30.559.10">
    <property type="entry name" value="Chloramphenicol acetyltransferase-like domain"/>
    <property type="match status" value="1"/>
</dbReference>
<comment type="function">
    <text evidence="1 10">This enzyme is an effector of chloramphenicol resistance in bacteria.</text>
</comment>
<dbReference type="GO" id="GO:0046677">
    <property type="term" value="P:response to antibiotic"/>
    <property type="evidence" value="ECO:0007669"/>
    <property type="project" value="UniProtKB-KW"/>
</dbReference>
<name>A0A1X6WN16_9ENTE</name>
<evidence type="ECO:0000256" key="2">
    <source>
        <dbReference type="ARBA" id="ARBA00010571"/>
    </source>
</evidence>
<keyword evidence="13" id="KW-1185">Reference proteome</keyword>
<dbReference type="PANTHER" id="PTHR38474:SF2">
    <property type="entry name" value="CHLORAMPHENICOL ACETYLTRANSFERASE"/>
    <property type="match status" value="1"/>
</dbReference>
<evidence type="ECO:0000313" key="13">
    <source>
        <dbReference type="Proteomes" id="UP000195918"/>
    </source>
</evidence>
<reference evidence="13" key="1">
    <citation type="submission" date="2017-02" db="EMBL/GenBank/DDBJ databases">
        <authorList>
            <person name="Dridi B."/>
        </authorList>
    </citation>
    <scope>NUCLEOTIDE SEQUENCE [LARGE SCALE GENOMIC DNA]</scope>
    <source>
        <strain evidence="13">bH819</strain>
    </source>
</reference>
<dbReference type="AlphaFoldDB" id="A0A1X6WN16"/>
<organism evidence="12 13">
    <name type="scientific">Vagococcus fluvialis bH819</name>
    <dbReference type="NCBI Taxonomy" id="1255619"/>
    <lineage>
        <taxon>Bacteria</taxon>
        <taxon>Bacillati</taxon>
        <taxon>Bacillota</taxon>
        <taxon>Bacilli</taxon>
        <taxon>Lactobacillales</taxon>
        <taxon>Enterococcaceae</taxon>
        <taxon>Vagococcus</taxon>
    </lineage>
</organism>
<evidence type="ECO:0000256" key="4">
    <source>
        <dbReference type="ARBA" id="ARBA00013235"/>
    </source>
</evidence>
<protein>
    <recommendedName>
        <fullName evidence="5 10">Chloramphenicol acetyltransferase</fullName>
        <ecNumber evidence="4 10">2.3.1.28</ecNumber>
    </recommendedName>
</protein>
<evidence type="ECO:0000256" key="10">
    <source>
        <dbReference type="RuleBase" id="RU000503"/>
    </source>
</evidence>
<evidence type="ECO:0000256" key="3">
    <source>
        <dbReference type="ARBA" id="ARBA00011233"/>
    </source>
</evidence>
<dbReference type="PANTHER" id="PTHR38474">
    <property type="entry name" value="SLR0299 PROTEIN"/>
    <property type="match status" value="1"/>
</dbReference>
<dbReference type="InterPro" id="IPR001707">
    <property type="entry name" value="Cmp_AcTrfase"/>
</dbReference>